<evidence type="ECO:0000313" key="1">
    <source>
        <dbReference type="EMBL" id="PXX79932.1"/>
    </source>
</evidence>
<reference evidence="1 2" key="1">
    <citation type="submission" date="2018-05" db="EMBL/GenBank/DDBJ databases">
        <title>Genomic Encyclopedia of Type Strains, Phase IV (KMG-IV): sequencing the most valuable type-strain genomes for metagenomic binning, comparative biology and taxonomic classification.</title>
        <authorList>
            <person name="Goeker M."/>
        </authorList>
    </citation>
    <scope>NUCLEOTIDE SEQUENCE [LARGE SCALE GENOMIC DNA]</scope>
    <source>
        <strain evidence="1 2">DSM 29661</strain>
    </source>
</reference>
<dbReference type="Proteomes" id="UP000247555">
    <property type="component" value="Unassembled WGS sequence"/>
</dbReference>
<dbReference type="RefSeq" id="WP_110390219.1">
    <property type="nucleotide sequence ID" value="NZ_QJKI01000005.1"/>
</dbReference>
<evidence type="ECO:0008006" key="3">
    <source>
        <dbReference type="Google" id="ProtNLM"/>
    </source>
</evidence>
<dbReference type="AlphaFoldDB" id="A0A318KTG9"/>
<accession>A0A318KTG9</accession>
<evidence type="ECO:0000313" key="2">
    <source>
        <dbReference type="Proteomes" id="UP000247555"/>
    </source>
</evidence>
<protein>
    <recommendedName>
        <fullName evidence="3">PIN domain-containing protein</fullName>
    </recommendedName>
</protein>
<organism evidence="1 2">
    <name type="scientific">Rivihabitans pingtungensis</name>
    <dbReference type="NCBI Taxonomy" id="1054498"/>
    <lineage>
        <taxon>Bacteria</taxon>
        <taxon>Pseudomonadati</taxon>
        <taxon>Pseudomonadota</taxon>
        <taxon>Betaproteobacteria</taxon>
        <taxon>Neisseriales</taxon>
        <taxon>Aquaspirillaceae</taxon>
        <taxon>Rivihabitans</taxon>
    </lineage>
</organism>
<dbReference type="EMBL" id="QJKI01000005">
    <property type="protein sequence ID" value="PXX79932.1"/>
    <property type="molecule type" value="Genomic_DNA"/>
</dbReference>
<keyword evidence="2" id="KW-1185">Reference proteome</keyword>
<gene>
    <name evidence="1" type="ORF">DFR34_105136</name>
</gene>
<name>A0A318KTG9_9NEIS</name>
<dbReference type="OrthoDB" id="8617452at2"/>
<comment type="caution">
    <text evidence="1">The sequence shown here is derived from an EMBL/GenBank/DDBJ whole genome shotgun (WGS) entry which is preliminary data.</text>
</comment>
<sequence>MGKKKLIIDTNLLLLLVIGAVEGGRHIQNSKRLNKFTLQDYDAILDVMASHQEICITHYIATEVSNLIDLTGYASRLAYETARILFSQFTQVHSNITSDCAQDTFLAYGLTDSSLVRLAADHTILTDDQRLFGALFSACAENILPFEVVRKVRE</sequence>
<proteinExistence type="predicted"/>